<proteinExistence type="predicted"/>
<dbReference type="PANTHER" id="PTHR46020">
    <property type="entry name" value="OSJNBB0059K02.9 PROTEIN"/>
    <property type="match status" value="1"/>
</dbReference>
<evidence type="ECO:0000256" key="3">
    <source>
        <dbReference type="ARBA" id="ARBA00023098"/>
    </source>
</evidence>
<dbReference type="EC" id="3.1.1.1" evidence="4"/>
<name>A0A2P6RBP6_ROSCH</name>
<evidence type="ECO:0000256" key="2">
    <source>
        <dbReference type="ARBA" id="ARBA00022963"/>
    </source>
</evidence>
<gene>
    <name evidence="4" type="ORF">RchiOBHm_Chr3g0472801</name>
</gene>
<dbReference type="AlphaFoldDB" id="A0A2P6RBP6"/>
<dbReference type="Gramene" id="PRQ43849">
    <property type="protein sequence ID" value="PRQ43849"/>
    <property type="gene ID" value="RchiOBHm_Chr3g0472801"/>
</dbReference>
<dbReference type="EMBL" id="PDCK01000041">
    <property type="protein sequence ID" value="PRQ43849.1"/>
    <property type="molecule type" value="Genomic_DNA"/>
</dbReference>
<evidence type="ECO:0000313" key="5">
    <source>
        <dbReference type="Proteomes" id="UP000238479"/>
    </source>
</evidence>
<evidence type="ECO:0000313" key="4">
    <source>
        <dbReference type="EMBL" id="PRQ43849.1"/>
    </source>
</evidence>
<accession>A0A2P6RBP6</accession>
<keyword evidence="5" id="KW-1185">Reference proteome</keyword>
<dbReference type="STRING" id="74649.A0A2P6RBP6"/>
<organism evidence="4 5">
    <name type="scientific">Rosa chinensis</name>
    <name type="common">China rose</name>
    <dbReference type="NCBI Taxonomy" id="74649"/>
    <lineage>
        <taxon>Eukaryota</taxon>
        <taxon>Viridiplantae</taxon>
        <taxon>Streptophyta</taxon>
        <taxon>Embryophyta</taxon>
        <taxon>Tracheophyta</taxon>
        <taxon>Spermatophyta</taxon>
        <taxon>Magnoliopsida</taxon>
        <taxon>eudicotyledons</taxon>
        <taxon>Gunneridae</taxon>
        <taxon>Pentapetalae</taxon>
        <taxon>rosids</taxon>
        <taxon>fabids</taxon>
        <taxon>Rosales</taxon>
        <taxon>Rosaceae</taxon>
        <taxon>Rosoideae</taxon>
        <taxon>Rosoideae incertae sedis</taxon>
        <taxon>Rosa</taxon>
    </lineage>
</organism>
<dbReference type="GO" id="GO:0106435">
    <property type="term" value="F:carboxylesterase activity"/>
    <property type="evidence" value="ECO:0007669"/>
    <property type="project" value="UniProtKB-EC"/>
</dbReference>
<keyword evidence="3" id="KW-0443">Lipid metabolism</keyword>
<evidence type="ECO:0000256" key="1">
    <source>
        <dbReference type="ARBA" id="ARBA00022801"/>
    </source>
</evidence>
<keyword evidence="2" id="KW-0442">Lipid degradation</keyword>
<dbReference type="GO" id="GO:0016042">
    <property type="term" value="P:lipid catabolic process"/>
    <property type="evidence" value="ECO:0007669"/>
    <property type="project" value="UniProtKB-KW"/>
</dbReference>
<dbReference type="Proteomes" id="UP000238479">
    <property type="component" value="Chromosome 3"/>
</dbReference>
<protein>
    <submittedName>
        <fullName evidence="4">Putative carboxylesterase</fullName>
        <ecNumber evidence="4">3.1.1.1</ecNumber>
    </submittedName>
</protein>
<dbReference type="PANTHER" id="PTHR46020:SF32">
    <property type="entry name" value="GDSL ESTERASE_LIPASE"/>
    <property type="match status" value="1"/>
</dbReference>
<keyword evidence="1 4" id="KW-0378">Hydrolase</keyword>
<dbReference type="Gene3D" id="3.40.50.1110">
    <property type="entry name" value="SGNH hydrolase"/>
    <property type="match status" value="1"/>
</dbReference>
<reference evidence="4 5" key="1">
    <citation type="journal article" date="2018" name="Nat. Genet.">
        <title>The Rosa genome provides new insights in the design of modern roses.</title>
        <authorList>
            <person name="Bendahmane M."/>
        </authorList>
    </citation>
    <scope>NUCLEOTIDE SEQUENCE [LARGE SCALE GENOMIC DNA]</scope>
    <source>
        <strain evidence="5">cv. Old Blush</strain>
    </source>
</reference>
<sequence>MLVALKVFLVSCNEYNRSAFLFNFLDLVFSRISMELDGRILFLILFVFYCVSGEGKAPLVGAVPHPWRPTKLFVFGDSYAATGNNVASLGVDSDRCWISPYGDTFPGKPTGCFSDGRVLTDFIGTQASLM</sequence>
<dbReference type="InterPro" id="IPR036514">
    <property type="entry name" value="SGNH_hydro_sf"/>
</dbReference>
<comment type="caution">
    <text evidence="4">The sequence shown here is derived from an EMBL/GenBank/DDBJ whole genome shotgun (WGS) entry which is preliminary data.</text>
</comment>